<dbReference type="EMBL" id="ONZP01000111">
    <property type="protein sequence ID" value="SPJ73988.1"/>
    <property type="molecule type" value="Genomic_DNA"/>
</dbReference>
<keyword evidence="2" id="KW-1185">Reference proteome</keyword>
<accession>A0AAE8M5C1</accession>
<comment type="caution">
    <text evidence="1">The sequence shown here is derived from an EMBL/GenBank/DDBJ whole genome shotgun (WGS) entry which is preliminary data.</text>
</comment>
<evidence type="ECO:0000313" key="1">
    <source>
        <dbReference type="EMBL" id="SPJ73988.1"/>
    </source>
</evidence>
<name>A0AAE8M5C1_9HYPO</name>
<sequence length="211" mass="23286">MELVKPLGPKLSVNIHPKWVKQLRENMNICCSFGFSSSGSSQEFNVIAWARPPQEFLTIPFEESYSIAACEESIQPGDEVVPGTKSVPIDIGQTVSVREDWTMSTADSPKGTTMDAFRFQLKADADASAIISKPIHRVTQPVYIAGLGTLPMPQGTYTIKPTGKACLFFMGQQEKTAFSMDNVSIGYKIIQYTGNLPMTVFYNEEGKWVVS</sequence>
<evidence type="ECO:0000313" key="2">
    <source>
        <dbReference type="Proteomes" id="UP001187734"/>
    </source>
</evidence>
<reference evidence="1" key="1">
    <citation type="submission" date="2018-03" db="EMBL/GenBank/DDBJ databases">
        <authorList>
            <person name="Guldener U."/>
        </authorList>
    </citation>
    <scope>NUCLEOTIDE SEQUENCE</scope>
</reference>
<dbReference type="Proteomes" id="UP001187734">
    <property type="component" value="Unassembled WGS sequence"/>
</dbReference>
<proteinExistence type="predicted"/>
<gene>
    <name evidence="1" type="ORF">FTOL_03718</name>
</gene>
<dbReference type="AlphaFoldDB" id="A0AAE8M5C1"/>
<organism evidence="1 2">
    <name type="scientific">Fusarium torulosum</name>
    <dbReference type="NCBI Taxonomy" id="33205"/>
    <lineage>
        <taxon>Eukaryota</taxon>
        <taxon>Fungi</taxon>
        <taxon>Dikarya</taxon>
        <taxon>Ascomycota</taxon>
        <taxon>Pezizomycotina</taxon>
        <taxon>Sordariomycetes</taxon>
        <taxon>Hypocreomycetidae</taxon>
        <taxon>Hypocreales</taxon>
        <taxon>Nectriaceae</taxon>
        <taxon>Fusarium</taxon>
    </lineage>
</organism>
<protein>
    <submittedName>
        <fullName evidence="1">Uncharacterized protein</fullName>
    </submittedName>
</protein>